<feature type="transmembrane region" description="Helical" evidence="1">
    <location>
        <begin position="261"/>
        <end position="282"/>
    </location>
</feature>
<feature type="transmembrane region" description="Helical" evidence="1">
    <location>
        <begin position="351"/>
        <end position="384"/>
    </location>
</feature>
<evidence type="ECO:0000313" key="3">
    <source>
        <dbReference type="Proteomes" id="UP000546200"/>
    </source>
</evidence>
<feature type="transmembrane region" description="Helical" evidence="1">
    <location>
        <begin position="319"/>
        <end position="339"/>
    </location>
</feature>
<dbReference type="Proteomes" id="UP000546200">
    <property type="component" value="Unassembled WGS sequence"/>
</dbReference>
<keyword evidence="3" id="KW-1185">Reference proteome</keyword>
<name>A0A7W9ETA1_9SPHN</name>
<evidence type="ECO:0000313" key="2">
    <source>
        <dbReference type="EMBL" id="MBB5713960.1"/>
    </source>
</evidence>
<feature type="transmembrane region" description="Helical" evidence="1">
    <location>
        <begin position="294"/>
        <end position="313"/>
    </location>
</feature>
<sequence>MLAGLIFAQDEAEDRPDRLIATLPFAGATLIEHHARQLVNAGAAQIIVVANQLPPDLLGALSRVARLGVAVDTVRSAGEAAAKLHPLSRVLMLADGLVATDKMVAALAKEGGDALLVVTGDGTGDLERLGGNMAWAGIARLQAQRVVEVAALPRDYNMQSALVRVAEQAGALHLVLPEGSERAGHGLARGELALGIRGRQMLSALFAGRRNWIDRWIFAPAGCLALPPLVDRGIAATAVAGGTVILAVIAAALLLRGFGGAGTMLAMVATVFASVGVALGMLRGERRVARWLRMGVTAVPLVSTLLLGWSLWGERGHEGSIVAAVFLAILTLLGERAMTQPRDTWWGSPPAYLLVILPTALLGLAELGIGAASLYAAATLALAIEDLREQP</sequence>
<dbReference type="SUPFAM" id="SSF53448">
    <property type="entry name" value="Nucleotide-diphospho-sugar transferases"/>
    <property type="match status" value="1"/>
</dbReference>
<keyword evidence="1" id="KW-0812">Transmembrane</keyword>
<keyword evidence="1" id="KW-1133">Transmembrane helix</keyword>
<comment type="caution">
    <text evidence="2">The sequence shown here is derived from an EMBL/GenBank/DDBJ whole genome shotgun (WGS) entry which is preliminary data.</text>
</comment>
<gene>
    <name evidence="2" type="ORF">FHS94_000783</name>
</gene>
<dbReference type="AlphaFoldDB" id="A0A7W9ETA1"/>
<evidence type="ECO:0000256" key="1">
    <source>
        <dbReference type="SAM" id="Phobius"/>
    </source>
</evidence>
<proteinExistence type="predicted"/>
<reference evidence="2 3" key="1">
    <citation type="submission" date="2020-08" db="EMBL/GenBank/DDBJ databases">
        <title>Genomic Encyclopedia of Type Strains, Phase IV (KMG-IV): sequencing the most valuable type-strain genomes for metagenomic binning, comparative biology and taxonomic classification.</title>
        <authorList>
            <person name="Goeker M."/>
        </authorList>
    </citation>
    <scope>NUCLEOTIDE SEQUENCE [LARGE SCALE GENOMIC DNA]</scope>
    <source>
        <strain evidence="2 3">DSM 100044</strain>
    </source>
</reference>
<feature type="transmembrane region" description="Helical" evidence="1">
    <location>
        <begin position="234"/>
        <end position="255"/>
    </location>
</feature>
<dbReference type="InterPro" id="IPR029044">
    <property type="entry name" value="Nucleotide-diphossugar_trans"/>
</dbReference>
<accession>A0A7W9ETA1</accession>
<keyword evidence="1" id="KW-0472">Membrane</keyword>
<protein>
    <submittedName>
        <fullName evidence="2">Uncharacterized protein</fullName>
    </submittedName>
</protein>
<organism evidence="2 3">
    <name type="scientific">Sphingomonas aerophila</name>
    <dbReference type="NCBI Taxonomy" id="1344948"/>
    <lineage>
        <taxon>Bacteria</taxon>
        <taxon>Pseudomonadati</taxon>
        <taxon>Pseudomonadota</taxon>
        <taxon>Alphaproteobacteria</taxon>
        <taxon>Sphingomonadales</taxon>
        <taxon>Sphingomonadaceae</taxon>
        <taxon>Sphingomonas</taxon>
    </lineage>
</organism>
<dbReference type="RefSeq" id="WP_184054850.1">
    <property type="nucleotide sequence ID" value="NZ_JACIJK010000002.1"/>
</dbReference>
<dbReference type="EMBL" id="JACIJK010000002">
    <property type="protein sequence ID" value="MBB5713960.1"/>
    <property type="molecule type" value="Genomic_DNA"/>
</dbReference>